<dbReference type="AlphaFoldDB" id="A0A964BMV6"/>
<reference evidence="1" key="1">
    <citation type="journal article" date="2021" name="Antonie Van Leeuwenhoek">
        <title>Draft genome and description of Waterburya agarophytonicola gen. nov. sp. nov. (Pleurocapsales, Cyanobacteria): a seaweed symbiont.</title>
        <authorList>
            <person name="Bonthond G."/>
            <person name="Shalygin S."/>
            <person name="Bayer T."/>
            <person name="Weinberger F."/>
        </authorList>
    </citation>
    <scope>NUCLEOTIDE SEQUENCE</scope>
    <source>
        <strain evidence="1">KI4</strain>
    </source>
</reference>
<keyword evidence="2" id="KW-1185">Reference proteome</keyword>
<evidence type="ECO:0000313" key="1">
    <source>
        <dbReference type="EMBL" id="MCC0175566.1"/>
    </source>
</evidence>
<organism evidence="1 2">
    <name type="scientific">Waterburya agarophytonicola KI4</name>
    <dbReference type="NCBI Taxonomy" id="2874699"/>
    <lineage>
        <taxon>Bacteria</taxon>
        <taxon>Bacillati</taxon>
        <taxon>Cyanobacteriota</taxon>
        <taxon>Cyanophyceae</taxon>
        <taxon>Pleurocapsales</taxon>
        <taxon>Hyellaceae</taxon>
        <taxon>Waterburya</taxon>
        <taxon>Waterburya agarophytonicola</taxon>
    </lineage>
</organism>
<name>A0A964BMV6_9CYAN</name>
<accession>A0A964BMV6</accession>
<dbReference type="Proteomes" id="UP000729733">
    <property type="component" value="Unassembled WGS sequence"/>
</dbReference>
<protein>
    <submittedName>
        <fullName evidence="1">Uncharacterized protein</fullName>
    </submittedName>
</protein>
<proteinExistence type="predicted"/>
<gene>
    <name evidence="1" type="ORF">I4641_01045</name>
</gene>
<comment type="caution">
    <text evidence="1">The sequence shown here is derived from an EMBL/GenBank/DDBJ whole genome shotgun (WGS) entry which is preliminary data.</text>
</comment>
<dbReference type="EMBL" id="JADWDC010000002">
    <property type="protein sequence ID" value="MCC0175566.1"/>
    <property type="molecule type" value="Genomic_DNA"/>
</dbReference>
<evidence type="ECO:0000313" key="2">
    <source>
        <dbReference type="Proteomes" id="UP000729733"/>
    </source>
</evidence>
<sequence>MSYTPSKRKINSTKTKESNMTFFDPSLIKAARNIYRNYYSLDVPTDTPAMGVIINRDSHRGQLAFKHKPILLPRECFIPLKQIESEAY</sequence>